<protein>
    <recommendedName>
        <fullName evidence="3">F-box domain-containing protein</fullName>
    </recommendedName>
</protein>
<proteinExistence type="predicted"/>
<dbReference type="STRING" id="4829.A0A163JL32"/>
<dbReference type="InterPro" id="IPR032675">
    <property type="entry name" value="LRR_dom_sf"/>
</dbReference>
<evidence type="ECO:0000313" key="1">
    <source>
        <dbReference type="EMBL" id="SAM01861.1"/>
    </source>
</evidence>
<dbReference type="AlphaFoldDB" id="A0A163JL32"/>
<name>A0A163JL32_ABSGL</name>
<dbReference type="Gene3D" id="3.80.10.10">
    <property type="entry name" value="Ribonuclease Inhibitor"/>
    <property type="match status" value="2"/>
</dbReference>
<keyword evidence="2" id="KW-1185">Reference proteome</keyword>
<dbReference type="OrthoDB" id="10257471at2759"/>
<reference evidence="1" key="1">
    <citation type="submission" date="2016-04" db="EMBL/GenBank/DDBJ databases">
        <authorList>
            <person name="Evans L.H."/>
            <person name="Alamgir A."/>
            <person name="Owens N."/>
            <person name="Weber N.D."/>
            <person name="Virtaneva K."/>
            <person name="Barbian K."/>
            <person name="Babar A."/>
            <person name="Rosenke K."/>
        </authorList>
    </citation>
    <scope>NUCLEOTIDE SEQUENCE [LARGE SCALE GENOMIC DNA]</scope>
    <source>
        <strain evidence="1">CBS 101.48</strain>
    </source>
</reference>
<evidence type="ECO:0008006" key="3">
    <source>
        <dbReference type="Google" id="ProtNLM"/>
    </source>
</evidence>
<sequence>MSNICDASIEVISLVLNNVYQQSDLYQCALVNKSFYATANQLLWHEPRQMTRGNQRVGNFIFCLLQSFRQADKHCLHSTPLGHYVRKLYIAYDTSLQDLHSVINNVPLVEELVIRISKLRNKDVEQVVLNCPQLKRLSLNFYVDVPSPFYDFLRHCTNLRQFNIITISNPKRLLASLQHCQLEKLRFCALCFDRDLTEDTFFGGISTLTHLDMRCDTGALFRYCQTPPSRTLFPALTYLRIGRCGKYGIFDNDAVVLFVKAHSFIRTLILERTQIDTALMTSLATDLVHLQRLNLVENGNLPPFTKVFHRVERLTLRGCHMNGEHMAMYFPNLHYIHVADDISTWRHEDDISRLDRPTIETLTKLTYLDFTSYESVPGDLKVHLPRRMGGQLIKEDLDHIRETALGLVWIEQCVFYSLN</sequence>
<dbReference type="EMBL" id="LT553594">
    <property type="protein sequence ID" value="SAM01861.1"/>
    <property type="molecule type" value="Genomic_DNA"/>
</dbReference>
<accession>A0A163JL32</accession>
<dbReference type="SUPFAM" id="SSF52047">
    <property type="entry name" value="RNI-like"/>
    <property type="match status" value="1"/>
</dbReference>
<dbReference type="InParanoid" id="A0A163JL32"/>
<gene>
    <name evidence="1" type="primary">ABSGL_07611.1 scaffold 8901</name>
</gene>
<organism evidence="1">
    <name type="scientific">Absidia glauca</name>
    <name type="common">Pin mould</name>
    <dbReference type="NCBI Taxonomy" id="4829"/>
    <lineage>
        <taxon>Eukaryota</taxon>
        <taxon>Fungi</taxon>
        <taxon>Fungi incertae sedis</taxon>
        <taxon>Mucoromycota</taxon>
        <taxon>Mucoromycotina</taxon>
        <taxon>Mucoromycetes</taxon>
        <taxon>Mucorales</taxon>
        <taxon>Cunninghamellaceae</taxon>
        <taxon>Absidia</taxon>
    </lineage>
</organism>
<dbReference type="Proteomes" id="UP000078561">
    <property type="component" value="Unassembled WGS sequence"/>
</dbReference>
<evidence type="ECO:0000313" key="2">
    <source>
        <dbReference type="Proteomes" id="UP000078561"/>
    </source>
</evidence>